<comment type="caution">
    <text evidence="1">The sequence shown here is derived from an EMBL/GenBank/DDBJ whole genome shotgun (WGS) entry which is preliminary data.</text>
</comment>
<accession>A0ABQ4WBP5</accession>
<dbReference type="Proteomes" id="UP001151760">
    <property type="component" value="Unassembled WGS sequence"/>
</dbReference>
<gene>
    <name evidence="1" type="ORF">Tco_0600418</name>
</gene>
<evidence type="ECO:0000313" key="2">
    <source>
        <dbReference type="Proteomes" id="UP001151760"/>
    </source>
</evidence>
<protein>
    <submittedName>
        <fullName evidence="1">Uncharacterized protein</fullName>
    </submittedName>
</protein>
<evidence type="ECO:0000313" key="1">
    <source>
        <dbReference type="EMBL" id="GJS50297.1"/>
    </source>
</evidence>
<sequence>MHDWSLRNFSRELKVLGGLVPNLRPRNRTEIGTSLPFPKIPSHLTSVLAIPIGFMIERTAKAFACVQSGKIPHGIRKRSGVSKSLSLSRGKFRHKSQGIRKANFETHITKDFDEFPIWSLAFSRRLSSFLLEGNGIDVRWLGIGALTGATTGSKELDKLEVDYSGVDKLVLDCFEGEEIQEVEFDLRPSEYRDIGRDSVGDGGDGGLEGFSRGVIGDSERVISNEGMLWRGSLGKEEVVVGEGVVVTSSSLEMLTNNCPGWIMVSLIFLEGLDEEALVEFIVE</sequence>
<dbReference type="EMBL" id="BQNB010008505">
    <property type="protein sequence ID" value="GJS50297.1"/>
    <property type="molecule type" value="Genomic_DNA"/>
</dbReference>
<proteinExistence type="predicted"/>
<reference evidence="1" key="1">
    <citation type="journal article" date="2022" name="Int. J. Mol. Sci.">
        <title>Draft Genome of Tanacetum Coccineum: Genomic Comparison of Closely Related Tanacetum-Family Plants.</title>
        <authorList>
            <person name="Yamashiro T."/>
            <person name="Shiraishi A."/>
            <person name="Nakayama K."/>
            <person name="Satake H."/>
        </authorList>
    </citation>
    <scope>NUCLEOTIDE SEQUENCE</scope>
</reference>
<organism evidence="1 2">
    <name type="scientific">Tanacetum coccineum</name>
    <dbReference type="NCBI Taxonomy" id="301880"/>
    <lineage>
        <taxon>Eukaryota</taxon>
        <taxon>Viridiplantae</taxon>
        <taxon>Streptophyta</taxon>
        <taxon>Embryophyta</taxon>
        <taxon>Tracheophyta</taxon>
        <taxon>Spermatophyta</taxon>
        <taxon>Magnoliopsida</taxon>
        <taxon>eudicotyledons</taxon>
        <taxon>Gunneridae</taxon>
        <taxon>Pentapetalae</taxon>
        <taxon>asterids</taxon>
        <taxon>campanulids</taxon>
        <taxon>Asterales</taxon>
        <taxon>Asteraceae</taxon>
        <taxon>Asteroideae</taxon>
        <taxon>Anthemideae</taxon>
        <taxon>Anthemidinae</taxon>
        <taxon>Tanacetum</taxon>
    </lineage>
</organism>
<reference evidence="1" key="2">
    <citation type="submission" date="2022-01" db="EMBL/GenBank/DDBJ databases">
        <authorList>
            <person name="Yamashiro T."/>
            <person name="Shiraishi A."/>
            <person name="Satake H."/>
            <person name="Nakayama K."/>
        </authorList>
    </citation>
    <scope>NUCLEOTIDE SEQUENCE</scope>
</reference>
<keyword evidence="2" id="KW-1185">Reference proteome</keyword>
<name>A0ABQ4WBP5_9ASTR</name>